<accession>W5NDF7</accession>
<protein>
    <submittedName>
        <fullName evidence="4">SCY1 like pseudokinase 2</fullName>
    </submittedName>
</protein>
<dbReference type="Bgee" id="ENSLOCG00000015168">
    <property type="expression patterns" value="Expressed in testis and 13 other cell types or tissues"/>
</dbReference>
<name>W5NDF7_LEPOC</name>
<evidence type="ECO:0000313" key="5">
    <source>
        <dbReference type="Proteomes" id="UP000018468"/>
    </source>
</evidence>
<evidence type="ECO:0000313" key="4">
    <source>
        <dbReference type="Ensembl" id="ENSLOCP00000018666.1"/>
    </source>
</evidence>
<dbReference type="GO" id="GO:0005524">
    <property type="term" value="F:ATP binding"/>
    <property type="evidence" value="ECO:0007669"/>
    <property type="project" value="InterPro"/>
</dbReference>
<comment type="similarity">
    <text evidence="1">Belongs to the protein kinase superfamily.</text>
</comment>
<dbReference type="PANTHER" id="PTHR12984">
    <property type="entry name" value="SCY1-RELATED S/T PROTEIN KINASE-LIKE"/>
    <property type="match status" value="1"/>
</dbReference>
<dbReference type="Gene3D" id="1.25.10.10">
    <property type="entry name" value="Leucine-rich Repeat Variant"/>
    <property type="match status" value="1"/>
</dbReference>
<dbReference type="SMART" id="SM00220">
    <property type="entry name" value="S_TKc"/>
    <property type="match status" value="1"/>
</dbReference>
<dbReference type="InterPro" id="IPR051177">
    <property type="entry name" value="CIK-Related_Protein"/>
</dbReference>
<dbReference type="Gene3D" id="1.10.510.10">
    <property type="entry name" value="Transferase(Phosphotransferase) domain 1"/>
    <property type="match status" value="1"/>
</dbReference>
<dbReference type="HOGENOM" id="CLU_008724_2_0_1"/>
<feature type="compositionally biased region" description="Basic and acidic residues" evidence="2">
    <location>
        <begin position="691"/>
        <end position="701"/>
    </location>
</feature>
<dbReference type="Pfam" id="PF00069">
    <property type="entry name" value="Pkinase"/>
    <property type="match status" value="1"/>
</dbReference>
<dbReference type="SUPFAM" id="SSF56112">
    <property type="entry name" value="Protein kinase-like (PK-like)"/>
    <property type="match status" value="1"/>
</dbReference>
<evidence type="ECO:0000256" key="1">
    <source>
        <dbReference type="ARBA" id="ARBA00038349"/>
    </source>
</evidence>
<dbReference type="InParanoid" id="W5NDF7"/>
<keyword evidence="5" id="KW-1185">Reference proteome</keyword>
<dbReference type="EMBL" id="AHAT01025554">
    <property type="status" value="NOT_ANNOTATED_CDS"/>
    <property type="molecule type" value="Genomic_DNA"/>
</dbReference>
<dbReference type="EMBL" id="AHAT01025553">
    <property type="status" value="NOT_ANNOTATED_CDS"/>
    <property type="molecule type" value="Genomic_DNA"/>
</dbReference>
<dbReference type="CDD" id="cd14011">
    <property type="entry name" value="PK_SCY1_like"/>
    <property type="match status" value="1"/>
</dbReference>
<feature type="region of interest" description="Disordered" evidence="2">
    <location>
        <begin position="691"/>
        <end position="721"/>
    </location>
</feature>
<dbReference type="STRING" id="7918.ENSLOCP00000018666"/>
<dbReference type="InterPro" id="IPR011989">
    <property type="entry name" value="ARM-like"/>
</dbReference>
<dbReference type="Ensembl" id="ENSLOCT00000018698.1">
    <property type="protein sequence ID" value="ENSLOCP00000018666.1"/>
    <property type="gene ID" value="ENSLOCG00000015168.1"/>
</dbReference>
<reference evidence="5" key="1">
    <citation type="submission" date="2011-12" db="EMBL/GenBank/DDBJ databases">
        <title>The Draft Genome of Lepisosteus oculatus.</title>
        <authorList>
            <consortium name="The Broad Institute Genome Assembly &amp; Analysis Group"/>
            <consortium name="Computational R&amp;D Group"/>
            <consortium name="and Sequencing Platform"/>
            <person name="Di Palma F."/>
            <person name="Alfoldi J."/>
            <person name="Johnson J."/>
            <person name="Berlin A."/>
            <person name="Gnerre S."/>
            <person name="Jaffe D."/>
            <person name="MacCallum I."/>
            <person name="Young S."/>
            <person name="Walker B.J."/>
            <person name="Lander E.S."/>
            <person name="Lindblad-Toh K."/>
        </authorList>
    </citation>
    <scope>NUCLEOTIDE SEQUENCE [LARGE SCALE GENOMIC DNA]</scope>
</reference>
<dbReference type="SUPFAM" id="SSF48371">
    <property type="entry name" value="ARM repeat"/>
    <property type="match status" value="1"/>
</dbReference>
<evidence type="ECO:0000256" key="2">
    <source>
        <dbReference type="SAM" id="MobiDB-lite"/>
    </source>
</evidence>
<dbReference type="GO" id="GO:0004672">
    <property type="term" value="F:protein kinase activity"/>
    <property type="evidence" value="ECO:0007669"/>
    <property type="project" value="InterPro"/>
</dbReference>
<proteinExistence type="inferred from homology"/>
<sequence length="721" mass="80722">MESMLNKLKSTVTKVTADVTSAVMGNPVTREFEVGRHIASGGPGLSWRVYNGTKKSTKQEVAVFVFDKKIIDKYQKFEKDQIIDSLKRGVQQLTRLRHPRLLTVQHPLEESRDCLAFCTEPVFASLSNVLGQWDNLPTPVPADIKEYKLYDVETKYGLLQISEGLSFLHSGVKMVHGNLTPENIILNKSGAWKIMGFDFSISSSNPSEQEAKYSCKEWDPNLPSLCLPNPEYLAPEYILSVSCDSASDMYSLGVVIHAVFDEGKPIFEVNKHDIFKSFSRQLDQLSRLNPSVLARIPEEVREHTKMLLNVTPTVRPDADQMTKASSAPWLLCAGPARALCACRWWLCGAGGLALGGADLFRVVQRVVVHRVLPALTSEFVNPDMVPFVLPNVLLIAEQCTKEEYVRLILPELSPVFRQQEPVQILLIFLQKMDLLLTKTPPDDIKNNVLPMVYRALEAPSIQIQELCLNIIPTFANLIDYPSMKNSLIPRIKTACLQTSSLAVRVNSLVCLGKILEYLDKWYVIDEILPFLQQIPSREPAVLMGVLGIYKCTFSHKKLGIPKEQLAGKTLPHLIPLSIDGNLNLNQKFNSFMAVIKDMLSRMETEHKTKLEQLHVMQEQQLGRKGQQAGGLGRPPVQGESSCWPLTRLGCRSKGLGAEFLSEPLSGPQGPALVLRLPWLVSLTLEEKQRLAKEQEQAEKLRNQLPLAPRNVKPTASVKQVR</sequence>
<dbReference type="GeneTree" id="ENSGT00880000138031"/>
<dbReference type="Proteomes" id="UP000018468">
    <property type="component" value="Linkage group LG8"/>
</dbReference>
<dbReference type="PANTHER" id="PTHR12984:SF6">
    <property type="entry name" value="SCY1-LIKE PROTEIN 2"/>
    <property type="match status" value="1"/>
</dbReference>
<dbReference type="InterPro" id="IPR011009">
    <property type="entry name" value="Kinase-like_dom_sf"/>
</dbReference>
<reference evidence="4" key="3">
    <citation type="submission" date="2025-09" db="UniProtKB">
        <authorList>
            <consortium name="Ensembl"/>
        </authorList>
    </citation>
    <scope>IDENTIFICATION</scope>
</reference>
<dbReference type="PROSITE" id="PS50011">
    <property type="entry name" value="PROTEIN_KINASE_DOM"/>
    <property type="match status" value="1"/>
</dbReference>
<dbReference type="Gene3D" id="3.30.200.20">
    <property type="entry name" value="Phosphorylase Kinase, domain 1"/>
    <property type="match status" value="1"/>
</dbReference>
<dbReference type="OMA" id="MAHKCIP"/>
<dbReference type="InterPro" id="IPR000719">
    <property type="entry name" value="Prot_kinase_dom"/>
</dbReference>
<organism evidence="4 5">
    <name type="scientific">Lepisosteus oculatus</name>
    <name type="common">Spotted gar</name>
    <dbReference type="NCBI Taxonomy" id="7918"/>
    <lineage>
        <taxon>Eukaryota</taxon>
        <taxon>Metazoa</taxon>
        <taxon>Chordata</taxon>
        <taxon>Craniata</taxon>
        <taxon>Vertebrata</taxon>
        <taxon>Euteleostomi</taxon>
        <taxon>Actinopterygii</taxon>
        <taxon>Neopterygii</taxon>
        <taxon>Holostei</taxon>
        <taxon>Semionotiformes</taxon>
        <taxon>Lepisosteidae</taxon>
        <taxon>Lepisosteus</taxon>
    </lineage>
</organism>
<feature type="domain" description="Protein kinase" evidence="3">
    <location>
        <begin position="32"/>
        <end position="330"/>
    </location>
</feature>
<dbReference type="AlphaFoldDB" id="W5NDF7"/>
<reference evidence="4" key="2">
    <citation type="submission" date="2025-08" db="UniProtKB">
        <authorList>
            <consortium name="Ensembl"/>
        </authorList>
    </citation>
    <scope>IDENTIFICATION</scope>
</reference>
<evidence type="ECO:0000259" key="3">
    <source>
        <dbReference type="PROSITE" id="PS50011"/>
    </source>
</evidence>
<dbReference type="InterPro" id="IPR016024">
    <property type="entry name" value="ARM-type_fold"/>
</dbReference>
<dbReference type="FunFam" id="1.25.10.10:FF:000189">
    <property type="entry name" value="SCY1-like pseudokinase 2"/>
    <property type="match status" value="1"/>
</dbReference>
<dbReference type="eggNOG" id="KOG2137">
    <property type="taxonomic scope" value="Eukaryota"/>
</dbReference>
<dbReference type="FunFam" id="3.30.200.20:FF:000179">
    <property type="entry name" value="SCY1 like pseudokinase 2"/>
    <property type="match status" value="1"/>
</dbReference>
<dbReference type="EMBL" id="AHAT01025552">
    <property type="status" value="NOT_ANNOTATED_CDS"/>
    <property type="molecule type" value="Genomic_DNA"/>
</dbReference>